<keyword evidence="2" id="KW-1185">Reference proteome</keyword>
<gene>
    <name evidence="1" type="ORF">HMPREF9944_00388</name>
</gene>
<comment type="caution">
    <text evidence="1">The sequence shown here is derived from an EMBL/GenBank/DDBJ whole genome shotgun (WGS) entry which is preliminary data.</text>
</comment>
<reference evidence="1 2" key="1">
    <citation type="submission" date="2011-12" db="EMBL/GenBank/DDBJ databases">
        <title>The Genome Sequence of Prevotella maculosa OT 289.</title>
        <authorList>
            <consortium name="The Broad Institute Genome Sequencing Platform"/>
            <person name="Earl A."/>
            <person name="Ward D."/>
            <person name="Feldgarden M."/>
            <person name="Gevers D."/>
            <person name="Izard J."/>
            <person name="Blanton J.M."/>
            <person name="Mathney J."/>
            <person name="Tanner A.C."/>
            <person name="Dewhirst F.E."/>
            <person name="Young S.K."/>
            <person name="Zeng Q."/>
            <person name="Gargeya S."/>
            <person name="Fitzgerald M."/>
            <person name="Haas B."/>
            <person name="Abouelleil A."/>
            <person name="Alvarado L."/>
            <person name="Arachchi H.M."/>
            <person name="Berlin A."/>
            <person name="Chapman S.B."/>
            <person name="Gearin G."/>
            <person name="Goldberg J."/>
            <person name="Griggs A."/>
            <person name="Gujja S."/>
            <person name="Hansen M."/>
            <person name="Heiman D."/>
            <person name="Howarth C."/>
            <person name="Larimer J."/>
            <person name="Lui A."/>
            <person name="MacDonald P.J.P."/>
            <person name="McCowen C."/>
            <person name="Montmayeur A."/>
            <person name="Murphy C."/>
            <person name="Neiman D."/>
            <person name="Pearson M."/>
            <person name="Priest M."/>
            <person name="Roberts A."/>
            <person name="Saif S."/>
            <person name="Shea T."/>
            <person name="Sisk P."/>
            <person name="Stolte C."/>
            <person name="Sykes S."/>
            <person name="Wortman J."/>
            <person name="Nusbaum C."/>
            <person name="Birren B."/>
        </authorList>
    </citation>
    <scope>NUCLEOTIDE SEQUENCE [LARGE SCALE GENOMIC DNA]</scope>
    <source>
        <strain evidence="1 2">OT 289</strain>
    </source>
</reference>
<evidence type="ECO:0000313" key="2">
    <source>
        <dbReference type="Proteomes" id="UP000003167"/>
    </source>
</evidence>
<name>H1HJP4_9BACT</name>
<sequence length="149" mass="16733">MIWICLRILLSRLNSLSKVTRCFSLGFLCSFLCPPDAHERKERSANLPTALLRQFFLNSYPSRPYIGVSGESPIDFLIGQGAVNVPTHYQSAILNDLLPGFLPAFGNYLKHPLENVLRPYSVNFLLHILKIQPLIICVPLALHWITCGG</sequence>
<dbReference type="EMBL" id="AGEK01000014">
    <property type="protein sequence ID" value="EHO73814.1"/>
    <property type="molecule type" value="Genomic_DNA"/>
</dbReference>
<proteinExistence type="predicted"/>
<evidence type="ECO:0000313" key="1">
    <source>
        <dbReference type="EMBL" id="EHO73814.1"/>
    </source>
</evidence>
<dbReference type="AlphaFoldDB" id="H1HJP4"/>
<accession>H1HJP4</accession>
<dbReference type="HOGENOM" id="CLU_1577087_0_0_10"/>
<organism evidence="1 2">
    <name type="scientific">Segatella maculosa OT 289</name>
    <dbReference type="NCBI Taxonomy" id="999422"/>
    <lineage>
        <taxon>Bacteria</taxon>
        <taxon>Pseudomonadati</taxon>
        <taxon>Bacteroidota</taxon>
        <taxon>Bacteroidia</taxon>
        <taxon>Bacteroidales</taxon>
        <taxon>Prevotellaceae</taxon>
        <taxon>Segatella</taxon>
    </lineage>
</organism>
<dbReference type="Proteomes" id="UP000003167">
    <property type="component" value="Unassembled WGS sequence"/>
</dbReference>
<protein>
    <submittedName>
        <fullName evidence="1">Uncharacterized protein</fullName>
    </submittedName>
</protein>